<feature type="transmembrane region" description="Helical" evidence="2">
    <location>
        <begin position="90"/>
        <end position="108"/>
    </location>
</feature>
<feature type="region of interest" description="Disordered" evidence="1">
    <location>
        <begin position="1"/>
        <end position="38"/>
    </location>
</feature>
<dbReference type="AlphaFoldDB" id="A0A6J6DEN3"/>
<keyword evidence="2" id="KW-0812">Transmembrane</keyword>
<organism evidence="3">
    <name type="scientific">freshwater metagenome</name>
    <dbReference type="NCBI Taxonomy" id="449393"/>
    <lineage>
        <taxon>unclassified sequences</taxon>
        <taxon>metagenomes</taxon>
        <taxon>ecological metagenomes</taxon>
    </lineage>
</organism>
<keyword evidence="2" id="KW-1133">Transmembrane helix</keyword>
<keyword evidence="2" id="KW-0472">Membrane</keyword>
<evidence type="ECO:0000256" key="2">
    <source>
        <dbReference type="SAM" id="Phobius"/>
    </source>
</evidence>
<dbReference type="InterPro" id="IPR021403">
    <property type="entry name" value="DUF3043"/>
</dbReference>
<dbReference type="Pfam" id="PF11241">
    <property type="entry name" value="DUF3043"/>
    <property type="match status" value="1"/>
</dbReference>
<evidence type="ECO:0000256" key="1">
    <source>
        <dbReference type="SAM" id="MobiDB-lite"/>
    </source>
</evidence>
<reference evidence="3" key="1">
    <citation type="submission" date="2020-05" db="EMBL/GenBank/DDBJ databases">
        <authorList>
            <person name="Chiriac C."/>
            <person name="Salcher M."/>
            <person name="Ghai R."/>
            <person name="Kavagutti S V."/>
        </authorList>
    </citation>
    <scope>NUCLEOTIDE SEQUENCE</scope>
</reference>
<proteinExistence type="predicted"/>
<accession>A0A6J6DEN3</accession>
<name>A0A6J6DEN3_9ZZZZ</name>
<feature type="transmembrane region" description="Helical" evidence="2">
    <location>
        <begin position="114"/>
        <end position="132"/>
    </location>
</feature>
<gene>
    <name evidence="3" type="ORF">UFOPK1643_00275</name>
</gene>
<dbReference type="EMBL" id="CAEZTK010000011">
    <property type="protein sequence ID" value="CAB4562477.1"/>
    <property type="molecule type" value="Genomic_DNA"/>
</dbReference>
<sequence>MTPQGVDGTGKGRATPKRKESESKRKQSSLSPIKGKEQKKAAKALAKQNRVAQRAAYLRGEDSALPIRDRGPVRKFVRNYVDSRRSTGEYFLPIIFLVLILTLIPVAVVQISAIALMYGVLVFAVIDGFFLSRRIRKIVAEKFPDAPTKGLGMYAWLRSTQMRKLRAPHPMVKVGEKFK</sequence>
<evidence type="ECO:0000313" key="3">
    <source>
        <dbReference type="EMBL" id="CAB4562477.1"/>
    </source>
</evidence>
<protein>
    <submittedName>
        <fullName evidence="3">Unannotated protein</fullName>
    </submittedName>
</protein>